<dbReference type="PANTHER" id="PTHR43434">
    <property type="entry name" value="PHOSPHOGLYCOLATE PHOSPHATASE"/>
    <property type="match status" value="1"/>
</dbReference>
<evidence type="ECO:0000313" key="1">
    <source>
        <dbReference type="EMBL" id="GHC74103.1"/>
    </source>
</evidence>
<dbReference type="SUPFAM" id="SSF56784">
    <property type="entry name" value="HAD-like"/>
    <property type="match status" value="1"/>
</dbReference>
<dbReference type="PRINTS" id="PR00413">
    <property type="entry name" value="HADHALOGNASE"/>
</dbReference>
<dbReference type="GO" id="GO:0006281">
    <property type="term" value="P:DNA repair"/>
    <property type="evidence" value="ECO:0007669"/>
    <property type="project" value="TreeGrafter"/>
</dbReference>
<evidence type="ECO:0000313" key="2">
    <source>
        <dbReference type="Proteomes" id="UP000646244"/>
    </source>
</evidence>
<comment type="caution">
    <text evidence="1">The sequence shown here is derived from an EMBL/GenBank/DDBJ whole genome shotgun (WGS) entry which is preliminary data.</text>
</comment>
<proteinExistence type="predicted"/>
<dbReference type="SFLD" id="SFLDG01135">
    <property type="entry name" value="C1.5.6:_HAD__Beta-PGM__Phospha"/>
    <property type="match status" value="1"/>
</dbReference>
<dbReference type="NCBIfam" id="TIGR01549">
    <property type="entry name" value="HAD-SF-IA-v1"/>
    <property type="match status" value="1"/>
</dbReference>
<dbReference type="Proteomes" id="UP000646244">
    <property type="component" value="Unassembled WGS sequence"/>
</dbReference>
<gene>
    <name evidence="1" type="ORF">GCM10010507_61840</name>
</gene>
<dbReference type="PANTHER" id="PTHR43434:SF16">
    <property type="entry name" value="BLL8046 PROTEIN"/>
    <property type="match status" value="1"/>
</dbReference>
<protein>
    <submittedName>
        <fullName evidence="1">Haloacid dehalogenase</fullName>
    </submittedName>
</protein>
<name>A0A918U0E6_STRCJ</name>
<dbReference type="InterPro" id="IPR006439">
    <property type="entry name" value="HAD-SF_hydro_IA"/>
</dbReference>
<dbReference type="AlphaFoldDB" id="A0A918U0E6"/>
<dbReference type="EMBL" id="BMVB01000044">
    <property type="protein sequence ID" value="GHC74103.1"/>
    <property type="molecule type" value="Genomic_DNA"/>
</dbReference>
<dbReference type="GO" id="GO:0008967">
    <property type="term" value="F:phosphoglycolate phosphatase activity"/>
    <property type="evidence" value="ECO:0007669"/>
    <property type="project" value="TreeGrafter"/>
</dbReference>
<dbReference type="InterPro" id="IPR050155">
    <property type="entry name" value="HAD-like_hydrolase_sf"/>
</dbReference>
<organism evidence="1 2">
    <name type="scientific">Streptomyces cinnamoneus</name>
    <name type="common">Streptoverticillium cinnamoneum</name>
    <dbReference type="NCBI Taxonomy" id="53446"/>
    <lineage>
        <taxon>Bacteria</taxon>
        <taxon>Bacillati</taxon>
        <taxon>Actinomycetota</taxon>
        <taxon>Actinomycetes</taxon>
        <taxon>Kitasatosporales</taxon>
        <taxon>Streptomycetaceae</taxon>
        <taxon>Streptomyces</taxon>
        <taxon>Streptomyces cinnamoneus group</taxon>
    </lineage>
</organism>
<reference evidence="1" key="2">
    <citation type="submission" date="2020-09" db="EMBL/GenBank/DDBJ databases">
        <authorList>
            <person name="Sun Q."/>
            <person name="Ohkuma M."/>
        </authorList>
    </citation>
    <scope>NUCLEOTIDE SEQUENCE</scope>
    <source>
        <strain evidence="1">JCM 4633</strain>
    </source>
</reference>
<dbReference type="SFLD" id="SFLDS00003">
    <property type="entry name" value="Haloacid_Dehalogenase"/>
    <property type="match status" value="1"/>
</dbReference>
<dbReference type="NCBIfam" id="TIGR01509">
    <property type="entry name" value="HAD-SF-IA-v3"/>
    <property type="match status" value="1"/>
</dbReference>
<accession>A0A918U0E6</accession>
<dbReference type="RefSeq" id="WP_190113250.1">
    <property type="nucleotide sequence ID" value="NZ_BMVB01000044.1"/>
</dbReference>
<dbReference type="InterPro" id="IPR036412">
    <property type="entry name" value="HAD-like_sf"/>
</dbReference>
<dbReference type="InterPro" id="IPR023214">
    <property type="entry name" value="HAD_sf"/>
</dbReference>
<sequence>MAPQPHGHDAPLAAVFDVDGTLVDTNYLHAVTWWEAFHQAGHRVPMTDIHHTVGMGSHRLIERLLGEDRDHDHDDALSAAHTAVYATWFDRLPVLDGAADLLRTLARRGWTVVLATSAQGAELVALRRAIDADDAIHDATSADDVESSKPAPDPVHQALEQAGVPPARALFVGDTVWDVRAARTAGVDCVALLSGGIGRTELEEAGAVAVYRDPAALLAGLDDSPFGRMEDALRRSG</sequence>
<dbReference type="Gene3D" id="1.10.150.240">
    <property type="entry name" value="Putative phosphatase, domain 2"/>
    <property type="match status" value="1"/>
</dbReference>
<dbReference type="InterPro" id="IPR023198">
    <property type="entry name" value="PGP-like_dom2"/>
</dbReference>
<dbReference type="Pfam" id="PF00702">
    <property type="entry name" value="Hydrolase"/>
    <property type="match status" value="1"/>
</dbReference>
<reference evidence="1" key="1">
    <citation type="journal article" date="2014" name="Int. J. Syst. Evol. Microbiol.">
        <title>Complete genome sequence of Corynebacterium casei LMG S-19264T (=DSM 44701T), isolated from a smear-ripened cheese.</title>
        <authorList>
            <consortium name="US DOE Joint Genome Institute (JGI-PGF)"/>
            <person name="Walter F."/>
            <person name="Albersmeier A."/>
            <person name="Kalinowski J."/>
            <person name="Ruckert C."/>
        </authorList>
    </citation>
    <scope>NUCLEOTIDE SEQUENCE</scope>
    <source>
        <strain evidence="1">JCM 4633</strain>
    </source>
</reference>
<dbReference type="Gene3D" id="3.40.50.1000">
    <property type="entry name" value="HAD superfamily/HAD-like"/>
    <property type="match status" value="1"/>
</dbReference>
<dbReference type="SFLD" id="SFLDG01129">
    <property type="entry name" value="C1.5:_HAD__Beta-PGM__Phosphata"/>
    <property type="match status" value="1"/>
</dbReference>
<dbReference type="GO" id="GO:0005829">
    <property type="term" value="C:cytosol"/>
    <property type="evidence" value="ECO:0007669"/>
    <property type="project" value="TreeGrafter"/>
</dbReference>